<evidence type="ECO:0000256" key="2">
    <source>
        <dbReference type="ARBA" id="ARBA00016337"/>
    </source>
</evidence>
<evidence type="ECO:0000256" key="7">
    <source>
        <dbReference type="ARBA" id="ARBA00022842"/>
    </source>
</evidence>
<keyword evidence="3 10" id="KW-0285">Flavoprotein</keyword>
<gene>
    <name evidence="13" type="ORF">D4A47_01170</name>
</gene>
<dbReference type="GO" id="GO:0005886">
    <property type="term" value="C:plasma membrane"/>
    <property type="evidence" value="ECO:0007669"/>
    <property type="project" value="UniProtKB-SubCell"/>
</dbReference>
<dbReference type="PANTHER" id="PTHR30040:SF2">
    <property type="entry name" value="FAD:PROTEIN FMN TRANSFERASE"/>
    <property type="match status" value="1"/>
</dbReference>
<evidence type="ECO:0000256" key="3">
    <source>
        <dbReference type="ARBA" id="ARBA00022630"/>
    </source>
</evidence>
<dbReference type="Pfam" id="PF02424">
    <property type="entry name" value="ApbE"/>
    <property type="match status" value="1"/>
</dbReference>
<feature type="binding site" evidence="11">
    <location>
        <position position="172"/>
    </location>
    <ligand>
        <name>Mg(2+)</name>
        <dbReference type="ChEBI" id="CHEBI:18420"/>
    </ligand>
</feature>
<keyword evidence="12" id="KW-1003">Cell membrane</keyword>
<evidence type="ECO:0000313" key="14">
    <source>
        <dbReference type="Proteomes" id="UP000276301"/>
    </source>
</evidence>
<evidence type="ECO:0000256" key="4">
    <source>
        <dbReference type="ARBA" id="ARBA00022679"/>
    </source>
</evidence>
<dbReference type="PANTHER" id="PTHR30040">
    <property type="entry name" value="THIAMINE BIOSYNTHESIS LIPOPROTEIN APBE"/>
    <property type="match status" value="1"/>
</dbReference>
<sequence>MPLSRGMRMTALLIGFLLLAGCGGREAPVTGTSFLMDTIVEYKLYGKNAQAARDAIEAELAGIESRMSMYLPDSEVARLNENAGRGYVPLSEDTYGLLSRCAAFGEASGGAFDVTIAPLTAEWGVTSGHPQVPSDTRIDELRALVGYRDILLNSADRSAMLRREGQAVDVGGVAKGYACDAARRVAREYGVDSGYISIGGNIMAMGAKPDGEPLKFGVRDPRGGGNDYIAVVTLSDTTMATSGDYERYFERDGVRYHHILDPATGRPADTGLMSVSVVSPDGALADSMSTWLFIKGRDYVLENLNALGCGLVVIDRERNVYVSNDLLDRFTPADPGGSYHFEVPS</sequence>
<evidence type="ECO:0000256" key="5">
    <source>
        <dbReference type="ARBA" id="ARBA00022723"/>
    </source>
</evidence>
<comment type="function">
    <text evidence="12">Flavin transferase that catalyzes the transfer of the FMN moiety of FAD and its covalent binding to the hydroxyl group of a threonine residue in a target flavoprotein.</text>
</comment>
<evidence type="ECO:0000256" key="11">
    <source>
        <dbReference type="PIRSR" id="PIRSR006268-2"/>
    </source>
</evidence>
<accession>A0A498D4N4</accession>
<keyword evidence="6 10" id="KW-0274">FAD</keyword>
<dbReference type="GO" id="GO:0016740">
    <property type="term" value="F:transferase activity"/>
    <property type="evidence" value="ECO:0007669"/>
    <property type="project" value="UniProtKB-UniRule"/>
</dbReference>
<dbReference type="InterPro" id="IPR024932">
    <property type="entry name" value="ApbE"/>
</dbReference>
<dbReference type="Gene3D" id="3.10.520.10">
    <property type="entry name" value="ApbE-like domains"/>
    <property type="match status" value="1"/>
</dbReference>
<feature type="binding site" evidence="11">
    <location>
        <position position="286"/>
    </location>
    <ligand>
        <name>Mg(2+)</name>
        <dbReference type="ChEBI" id="CHEBI:18420"/>
    </ligand>
</feature>
<evidence type="ECO:0000256" key="9">
    <source>
        <dbReference type="ARBA" id="ARBA00048540"/>
    </source>
</evidence>
<dbReference type="InterPro" id="IPR003374">
    <property type="entry name" value="ApbE-like_sf"/>
</dbReference>
<evidence type="ECO:0000256" key="6">
    <source>
        <dbReference type="ARBA" id="ARBA00022827"/>
    </source>
</evidence>
<keyword evidence="5 10" id="KW-0479">Metal-binding</keyword>
<proteinExistence type="inferred from homology"/>
<keyword evidence="12" id="KW-0997">Cell inner membrane</keyword>
<evidence type="ECO:0000313" key="13">
    <source>
        <dbReference type="EMBL" id="RLL14621.1"/>
    </source>
</evidence>
<evidence type="ECO:0000256" key="1">
    <source>
        <dbReference type="ARBA" id="ARBA00011955"/>
    </source>
</evidence>
<evidence type="ECO:0000256" key="10">
    <source>
        <dbReference type="PIRNR" id="PIRNR006268"/>
    </source>
</evidence>
<organism evidence="13 14">
    <name type="scientific">Anaerotruncus massiliensis</name>
    <name type="common">ex Liu et al. 2021</name>
    <dbReference type="NCBI Taxonomy" id="2321404"/>
    <lineage>
        <taxon>Bacteria</taxon>
        <taxon>Bacillati</taxon>
        <taxon>Bacillota</taxon>
        <taxon>Clostridia</taxon>
        <taxon>Eubacteriales</taxon>
        <taxon>Oscillospiraceae</taxon>
        <taxon>Anaerotruncus</taxon>
    </lineage>
</organism>
<dbReference type="EC" id="2.7.1.180" evidence="1 10"/>
<comment type="subcellular location">
    <subcellularLocation>
        <location evidence="12">Cell inner membrane</location>
        <topology evidence="12">Lipid-anchor</topology>
        <orientation evidence="12">Periplasmic side</orientation>
    </subcellularLocation>
</comment>
<dbReference type="PROSITE" id="PS51257">
    <property type="entry name" value="PROKAR_LIPOPROTEIN"/>
    <property type="match status" value="1"/>
</dbReference>
<comment type="catalytic activity">
    <reaction evidence="9 10 12">
        <text>L-threonyl-[protein] + FAD = FMN-L-threonyl-[protein] + AMP + H(+)</text>
        <dbReference type="Rhea" id="RHEA:36847"/>
        <dbReference type="Rhea" id="RHEA-COMP:11060"/>
        <dbReference type="Rhea" id="RHEA-COMP:11061"/>
        <dbReference type="ChEBI" id="CHEBI:15378"/>
        <dbReference type="ChEBI" id="CHEBI:30013"/>
        <dbReference type="ChEBI" id="CHEBI:57692"/>
        <dbReference type="ChEBI" id="CHEBI:74257"/>
        <dbReference type="ChEBI" id="CHEBI:456215"/>
        <dbReference type="EC" id="2.7.1.180"/>
    </reaction>
</comment>
<feature type="binding site" evidence="11">
    <location>
        <position position="290"/>
    </location>
    <ligand>
        <name>Mg(2+)</name>
        <dbReference type="ChEBI" id="CHEBI:18420"/>
    </ligand>
</feature>
<evidence type="ECO:0000256" key="8">
    <source>
        <dbReference type="ARBA" id="ARBA00031306"/>
    </source>
</evidence>
<comment type="caution">
    <text evidence="13">The sequence shown here is derived from an EMBL/GenBank/DDBJ whole genome shotgun (WGS) entry which is preliminary data.</text>
</comment>
<keyword evidence="7 10" id="KW-0460">Magnesium</keyword>
<dbReference type="EMBL" id="RCHT01000001">
    <property type="protein sequence ID" value="RLL14621.1"/>
    <property type="molecule type" value="Genomic_DNA"/>
</dbReference>
<dbReference type="PIRSF" id="PIRSF006268">
    <property type="entry name" value="ApbE"/>
    <property type="match status" value="1"/>
</dbReference>
<dbReference type="Proteomes" id="UP000276301">
    <property type="component" value="Unassembled WGS sequence"/>
</dbReference>
<dbReference type="GO" id="GO:0046872">
    <property type="term" value="F:metal ion binding"/>
    <property type="evidence" value="ECO:0007669"/>
    <property type="project" value="UniProtKB-UniRule"/>
</dbReference>
<keyword evidence="12" id="KW-0449">Lipoprotein</keyword>
<dbReference type="SUPFAM" id="SSF143631">
    <property type="entry name" value="ApbE-like"/>
    <property type="match status" value="1"/>
</dbReference>
<name>A0A498D4N4_9FIRM</name>
<protein>
    <recommendedName>
        <fullName evidence="2 10">FAD:protein FMN transferase</fullName>
        <ecNumber evidence="1 10">2.7.1.180</ecNumber>
    </recommendedName>
    <alternativeName>
        <fullName evidence="8 10">Flavin transferase</fullName>
    </alternativeName>
</protein>
<comment type="cofactor">
    <cofactor evidence="11">
        <name>Mg(2+)</name>
        <dbReference type="ChEBI" id="CHEBI:18420"/>
    </cofactor>
    <cofactor evidence="11">
        <name>Mn(2+)</name>
        <dbReference type="ChEBI" id="CHEBI:29035"/>
    </cofactor>
    <text evidence="11">Magnesium. Can also use manganese.</text>
</comment>
<keyword evidence="14" id="KW-1185">Reference proteome</keyword>
<evidence type="ECO:0000256" key="12">
    <source>
        <dbReference type="RuleBase" id="RU363002"/>
    </source>
</evidence>
<comment type="similarity">
    <text evidence="10 12">Belongs to the ApbE family.</text>
</comment>
<reference evidence="13 14" key="1">
    <citation type="submission" date="2018-10" db="EMBL/GenBank/DDBJ databases">
        <title>Anaerotruncus faecis sp. nov., isolated from human feces.</title>
        <authorList>
            <person name="Wang Y.-J."/>
        </authorList>
    </citation>
    <scope>NUCLEOTIDE SEQUENCE [LARGE SCALE GENOMIC DNA]</scope>
    <source>
        <strain evidence="13 14">22A2-44</strain>
    </source>
</reference>
<dbReference type="AlphaFoldDB" id="A0A498D4N4"/>
<keyword evidence="12" id="KW-0472">Membrane</keyword>
<keyword evidence="4 10" id="KW-0808">Transferase</keyword>